<evidence type="ECO:0000313" key="3">
    <source>
        <dbReference type="Proteomes" id="UP000240317"/>
    </source>
</evidence>
<dbReference type="PRINTS" id="PR00420">
    <property type="entry name" value="RNGMNOXGNASE"/>
</dbReference>
<evidence type="ECO:0000259" key="1">
    <source>
        <dbReference type="Pfam" id="PF01266"/>
    </source>
</evidence>
<dbReference type="Gene3D" id="3.50.50.60">
    <property type="entry name" value="FAD/NAD(P)-binding domain"/>
    <property type="match status" value="1"/>
</dbReference>
<dbReference type="InterPro" id="IPR036188">
    <property type="entry name" value="FAD/NAD-bd_sf"/>
</dbReference>
<name>A0A2T3W4K2_9DEIO</name>
<dbReference type="PANTHER" id="PTHR13847">
    <property type="entry name" value="SARCOSINE DEHYDROGENASE-RELATED"/>
    <property type="match status" value="1"/>
</dbReference>
<dbReference type="Gene3D" id="3.30.9.10">
    <property type="entry name" value="D-Amino Acid Oxidase, subunit A, domain 2"/>
    <property type="match status" value="1"/>
</dbReference>
<keyword evidence="3" id="KW-1185">Reference proteome</keyword>
<protein>
    <submittedName>
        <fullName evidence="2">FAD-dependent oxidoreductase</fullName>
    </submittedName>
</protein>
<dbReference type="EMBL" id="PYSV01000019">
    <property type="protein sequence ID" value="PTA66802.1"/>
    <property type="molecule type" value="Genomic_DNA"/>
</dbReference>
<dbReference type="SUPFAM" id="SSF51905">
    <property type="entry name" value="FAD/NAD(P)-binding domain"/>
    <property type="match status" value="1"/>
</dbReference>
<gene>
    <name evidence="2" type="ORF">C8263_15790</name>
</gene>
<dbReference type="AlphaFoldDB" id="A0A2T3W4K2"/>
<organism evidence="2 3">
    <name type="scientific">Deinococcus arcticus</name>
    <dbReference type="NCBI Taxonomy" id="2136176"/>
    <lineage>
        <taxon>Bacteria</taxon>
        <taxon>Thermotogati</taxon>
        <taxon>Deinococcota</taxon>
        <taxon>Deinococci</taxon>
        <taxon>Deinococcales</taxon>
        <taxon>Deinococcaceae</taxon>
        <taxon>Deinococcus</taxon>
    </lineage>
</organism>
<dbReference type="OrthoDB" id="571248at2"/>
<proteinExistence type="predicted"/>
<dbReference type="Pfam" id="PF01266">
    <property type="entry name" value="DAO"/>
    <property type="match status" value="1"/>
</dbReference>
<dbReference type="InterPro" id="IPR006076">
    <property type="entry name" value="FAD-dep_OxRdtase"/>
</dbReference>
<feature type="domain" description="FAD dependent oxidoreductase" evidence="1">
    <location>
        <begin position="30"/>
        <end position="384"/>
    </location>
</feature>
<dbReference type="PANTHER" id="PTHR13847:SF201">
    <property type="entry name" value="PUTATIBE OXIDOREDUCTASE"/>
    <property type="match status" value="1"/>
</dbReference>
<comment type="caution">
    <text evidence="2">The sequence shown here is derived from an EMBL/GenBank/DDBJ whole genome shotgun (WGS) entry which is preliminary data.</text>
</comment>
<accession>A0A2T3W4K2</accession>
<dbReference type="Proteomes" id="UP000240317">
    <property type="component" value="Unassembled WGS sequence"/>
</dbReference>
<dbReference type="GO" id="GO:0005737">
    <property type="term" value="C:cytoplasm"/>
    <property type="evidence" value="ECO:0007669"/>
    <property type="project" value="TreeGrafter"/>
</dbReference>
<evidence type="ECO:0000313" key="2">
    <source>
        <dbReference type="EMBL" id="PTA66802.1"/>
    </source>
</evidence>
<reference evidence="2 3" key="1">
    <citation type="submission" date="2018-03" db="EMBL/GenBank/DDBJ databases">
        <title>Draft genome of Deinococcus sp. OD32.</title>
        <authorList>
            <person name="Wang X.-P."/>
            <person name="Du Z.-J."/>
        </authorList>
    </citation>
    <scope>NUCLEOTIDE SEQUENCE [LARGE SCALE GENOMIC DNA]</scope>
    <source>
        <strain evidence="2 3">OD32</strain>
    </source>
</reference>
<dbReference type="RefSeq" id="WP_107139107.1">
    <property type="nucleotide sequence ID" value="NZ_PYSV01000019.1"/>
</dbReference>
<sequence length="402" mass="44426">MDLRSGRAFWPLTNGLMYTYPPLAEPEQADVLVIGAGITGALLADALSEAGLNTVVVDRRDAGFGSTSASTALLQYEIDTNLVDLSAMIGQRDAERAYHLCREATHRVRTLTAGLPDDCGFKARGSLYYASTKKDARMLRDEHAARTQAGLNVEYLDARAVKARFGITAPAALFSRDGAEVDPYRLTQHLLQRALGRGARVYDRTTVTRLDEGRRLLTAHTDRGARVQARWVVVATGYEAETFLGRRLAQLKNSYALATEPIAQTEGEPWPEGCLIWETARPYLYARTTQDGRVVVGGEDDPHHNPARRDRALVAKQKRLERRLEKLLPHLKPEVAFAWAGTFGETKDGLAYIGPKTKGERLLFALGYGGNGITYSVQAARLLTACIQGRAEDDLRIFRLNR</sequence>